<dbReference type="EnsemblPlants" id="KQL07440">
    <property type="protein sequence ID" value="KQL07440"/>
    <property type="gene ID" value="SETIT_004848mg"/>
</dbReference>
<evidence type="ECO:0000259" key="6">
    <source>
        <dbReference type="PROSITE" id="PS51005"/>
    </source>
</evidence>
<keyword evidence="1" id="KW-0805">Transcription regulation</keyword>
<evidence type="ECO:0000313" key="7">
    <source>
        <dbReference type="EMBL" id="RCV27837.1"/>
    </source>
</evidence>
<evidence type="ECO:0000313" key="8">
    <source>
        <dbReference type="EnsemblPlants" id="KQL07440"/>
    </source>
</evidence>
<keyword evidence="9" id="KW-1185">Reference proteome</keyword>
<dbReference type="OrthoDB" id="692888at2759"/>
<keyword evidence="4" id="KW-0539">Nucleus</keyword>
<dbReference type="RefSeq" id="XP_022682895.1">
    <property type="nucleotide sequence ID" value="XM_022827160.1"/>
</dbReference>
<evidence type="ECO:0000256" key="5">
    <source>
        <dbReference type="SAM" id="MobiDB-lite"/>
    </source>
</evidence>
<dbReference type="InterPro" id="IPR036093">
    <property type="entry name" value="NAC_dom_sf"/>
</dbReference>
<protein>
    <recommendedName>
        <fullName evidence="6">NAC domain-containing protein</fullName>
    </recommendedName>
</protein>
<dbReference type="STRING" id="4555.K3XSE9"/>
<evidence type="ECO:0000256" key="2">
    <source>
        <dbReference type="ARBA" id="ARBA00023125"/>
    </source>
</evidence>
<dbReference type="Gene3D" id="2.170.150.80">
    <property type="entry name" value="NAC domain"/>
    <property type="match status" value="1"/>
</dbReference>
<dbReference type="GO" id="GO:0003677">
    <property type="term" value="F:DNA binding"/>
    <property type="evidence" value="ECO:0007669"/>
    <property type="project" value="UniProtKB-KW"/>
</dbReference>
<dbReference type="PROSITE" id="PS51005">
    <property type="entry name" value="NAC"/>
    <property type="match status" value="1"/>
</dbReference>
<dbReference type="Proteomes" id="UP000004995">
    <property type="component" value="Unassembled WGS sequence"/>
</dbReference>
<dbReference type="EMBL" id="AGNK02003342">
    <property type="status" value="NOT_ANNOTATED_CDS"/>
    <property type="molecule type" value="Genomic_DNA"/>
</dbReference>
<feature type="region of interest" description="Disordered" evidence="5">
    <location>
        <begin position="198"/>
        <end position="273"/>
    </location>
</feature>
<evidence type="ECO:0000256" key="3">
    <source>
        <dbReference type="ARBA" id="ARBA00023163"/>
    </source>
</evidence>
<sequence length="460" mass="48420">MSEESTAEAPGDAAAYHEEYLGVPGVRFAPTDQELIVHYLGRKLRNEPLPTDLVVDGRDAYAEHPKKLVPKLGEGIGGAWYLFSPRDRKYAGGMQPKREMGDGEGRWKAVEAEKLVLGGADGKEVIGAKRALTFHEHSHQVDALGKRKRVSSKSKPTKWKMVEFVSINSSRAARDDTAPDPMLLNEFVLCKITNKSLRAANPDPAQGDEKEENDDDNGEEEPAPDGGGESQEKHLPEQRPAGGGGAGAQGEQQQPPPGGGAGSHGNRQPAATEAPSWGHIAALPDDDYRGAKYFVGVDGSNRSGTNRLSVFGSDDHIGAFYGGGAGSHGNRQPATAEAPHGQHMAALPGDDYRGAKYFVGIDASNRSDTNRLSVFGSDDHIGAFFGGGDSLGTQRAGHRQEASGGGAGSSPDEQQQPTPEAPNGGGAAATGAASQQSDANLCHWEFCDSAITFADFVGST</sequence>
<dbReference type="KEGG" id="sita:105914430"/>
<dbReference type="HOGENOM" id="CLU_595032_0_0_1"/>
<keyword evidence="3" id="KW-0804">Transcription</keyword>
<name>K3XSE9_SETIT</name>
<dbReference type="InterPro" id="IPR003441">
    <property type="entry name" value="NAC-dom"/>
</dbReference>
<dbReference type="GO" id="GO:0006355">
    <property type="term" value="P:regulation of DNA-templated transcription"/>
    <property type="evidence" value="ECO:0007669"/>
    <property type="project" value="InterPro"/>
</dbReference>
<gene>
    <name evidence="8" type="primary">LOC105914430</name>
    <name evidence="7" type="ORF">SETIT_5G357400v2</name>
</gene>
<evidence type="ECO:0000313" key="9">
    <source>
        <dbReference type="Proteomes" id="UP000004995"/>
    </source>
</evidence>
<feature type="compositionally biased region" description="Acidic residues" evidence="5">
    <location>
        <begin position="209"/>
        <end position="223"/>
    </location>
</feature>
<reference evidence="8" key="3">
    <citation type="submission" date="2018-08" db="UniProtKB">
        <authorList>
            <consortium name="EnsemblPlants"/>
        </authorList>
    </citation>
    <scope>IDENTIFICATION</scope>
    <source>
        <strain evidence="8">Yugu1</strain>
    </source>
</reference>
<feature type="domain" description="NAC" evidence="6">
    <location>
        <begin position="22"/>
        <end position="195"/>
    </location>
</feature>
<reference evidence="7" key="2">
    <citation type="submission" date="2015-07" db="EMBL/GenBank/DDBJ databases">
        <authorList>
            <person name="Noorani M."/>
        </authorList>
    </citation>
    <scope>NUCLEOTIDE SEQUENCE</scope>
    <source>
        <strain evidence="7">Yugu1</strain>
    </source>
</reference>
<keyword evidence="2" id="KW-0238">DNA-binding</keyword>
<organism evidence="8 9">
    <name type="scientific">Setaria italica</name>
    <name type="common">Foxtail millet</name>
    <name type="synonym">Panicum italicum</name>
    <dbReference type="NCBI Taxonomy" id="4555"/>
    <lineage>
        <taxon>Eukaryota</taxon>
        <taxon>Viridiplantae</taxon>
        <taxon>Streptophyta</taxon>
        <taxon>Embryophyta</taxon>
        <taxon>Tracheophyta</taxon>
        <taxon>Spermatophyta</taxon>
        <taxon>Magnoliopsida</taxon>
        <taxon>Liliopsida</taxon>
        <taxon>Poales</taxon>
        <taxon>Poaceae</taxon>
        <taxon>PACMAD clade</taxon>
        <taxon>Panicoideae</taxon>
        <taxon>Panicodae</taxon>
        <taxon>Paniceae</taxon>
        <taxon>Cenchrinae</taxon>
        <taxon>Setaria</taxon>
    </lineage>
</organism>
<evidence type="ECO:0000256" key="4">
    <source>
        <dbReference type="ARBA" id="ARBA00023242"/>
    </source>
</evidence>
<dbReference type="EMBL" id="CM003532">
    <property type="protein sequence ID" value="RCV27837.1"/>
    <property type="molecule type" value="Genomic_DNA"/>
</dbReference>
<dbReference type="Pfam" id="PF02365">
    <property type="entry name" value="NAM"/>
    <property type="match status" value="1"/>
</dbReference>
<dbReference type="GeneID" id="105914430"/>
<dbReference type="PANTHER" id="PTHR31719">
    <property type="entry name" value="NAC TRANSCRIPTION FACTOR 56"/>
    <property type="match status" value="1"/>
</dbReference>
<proteinExistence type="predicted"/>
<dbReference type="AlphaFoldDB" id="K3XSE9"/>
<dbReference type="eggNOG" id="ENOG502R61C">
    <property type="taxonomic scope" value="Eukaryota"/>
</dbReference>
<feature type="region of interest" description="Disordered" evidence="5">
    <location>
        <begin position="386"/>
        <end position="434"/>
    </location>
</feature>
<accession>K3XSE9</accession>
<dbReference type="Gramene" id="KQL07440">
    <property type="protein sequence ID" value="KQL07440"/>
    <property type="gene ID" value="SETIT_004848mg"/>
</dbReference>
<evidence type="ECO:0000256" key="1">
    <source>
        <dbReference type="ARBA" id="ARBA00023015"/>
    </source>
</evidence>
<dbReference type="PANTHER" id="PTHR31719:SF179">
    <property type="entry name" value="OS08G0148400 PROTEIN"/>
    <property type="match status" value="1"/>
</dbReference>
<reference evidence="7 9" key="1">
    <citation type="journal article" date="2012" name="Nat. Biotechnol.">
        <title>Reference genome sequence of the model plant Setaria.</title>
        <authorList>
            <person name="Bennetzen J.L."/>
            <person name="Schmutz J."/>
            <person name="Wang H."/>
            <person name="Percifield R."/>
            <person name="Hawkins J."/>
            <person name="Pontaroli A.C."/>
            <person name="Estep M."/>
            <person name="Feng L."/>
            <person name="Vaughn J.N."/>
            <person name="Grimwood J."/>
            <person name="Jenkins J."/>
            <person name="Barry K."/>
            <person name="Lindquist E."/>
            <person name="Hellsten U."/>
            <person name="Deshpande S."/>
            <person name="Wang X."/>
            <person name="Wu X."/>
            <person name="Mitros T."/>
            <person name="Triplett J."/>
            <person name="Yang X."/>
            <person name="Ye C.Y."/>
            <person name="Mauro-Herrera M."/>
            <person name="Wang L."/>
            <person name="Li P."/>
            <person name="Sharma M."/>
            <person name="Sharma R."/>
            <person name="Ronald P.C."/>
            <person name="Panaud O."/>
            <person name="Kellogg E.A."/>
            <person name="Brutnell T.P."/>
            <person name="Doust A.N."/>
            <person name="Tuskan G.A."/>
            <person name="Rokhsar D."/>
            <person name="Devos K.M."/>
        </authorList>
    </citation>
    <scope>NUCLEOTIDE SEQUENCE [LARGE SCALE GENOMIC DNA]</scope>
    <source>
        <strain evidence="9">cv. Yugu1</strain>
        <strain evidence="7">Yugu1</strain>
    </source>
</reference>
<dbReference type="SUPFAM" id="SSF101941">
    <property type="entry name" value="NAC domain"/>
    <property type="match status" value="1"/>
</dbReference>